<proteinExistence type="predicted"/>
<accession>A0A6J8E5P8</accession>
<gene>
    <name evidence="1" type="ORF">MCOR_47552</name>
</gene>
<dbReference type="InterPro" id="IPR011990">
    <property type="entry name" value="TPR-like_helical_dom_sf"/>
</dbReference>
<dbReference type="EMBL" id="CACVKT020008353">
    <property type="protein sequence ID" value="CAC5414805.1"/>
    <property type="molecule type" value="Genomic_DNA"/>
</dbReference>
<evidence type="ECO:0000313" key="2">
    <source>
        <dbReference type="Proteomes" id="UP000507470"/>
    </source>
</evidence>
<dbReference type="Proteomes" id="UP000507470">
    <property type="component" value="Unassembled WGS sequence"/>
</dbReference>
<sequence>MVRLHRVDYPNDEIMIYSHACSHRSEISISDKIRLFTIYSIRLLQYSPLTPNELKLEVQLSEIYVPPLVMCNCLRFLCYSHLGDDLKKQQALQDLRITIQKRNALPINQLSDSLIILGVCYKLNGNIETASQCYDQALLCEGRLCTSTRIRKLQIL</sequence>
<dbReference type="SUPFAM" id="SSF48452">
    <property type="entry name" value="TPR-like"/>
    <property type="match status" value="1"/>
</dbReference>
<organism evidence="1 2">
    <name type="scientific">Mytilus coruscus</name>
    <name type="common">Sea mussel</name>
    <dbReference type="NCBI Taxonomy" id="42192"/>
    <lineage>
        <taxon>Eukaryota</taxon>
        <taxon>Metazoa</taxon>
        <taxon>Spiralia</taxon>
        <taxon>Lophotrochozoa</taxon>
        <taxon>Mollusca</taxon>
        <taxon>Bivalvia</taxon>
        <taxon>Autobranchia</taxon>
        <taxon>Pteriomorphia</taxon>
        <taxon>Mytilida</taxon>
        <taxon>Mytiloidea</taxon>
        <taxon>Mytilidae</taxon>
        <taxon>Mytilinae</taxon>
        <taxon>Mytilus</taxon>
    </lineage>
</organism>
<name>A0A6J8E5P8_MYTCO</name>
<evidence type="ECO:0000313" key="1">
    <source>
        <dbReference type="EMBL" id="CAC5414805.1"/>
    </source>
</evidence>
<dbReference type="AlphaFoldDB" id="A0A6J8E5P8"/>
<protein>
    <submittedName>
        <fullName evidence="1">Uncharacterized protein</fullName>
    </submittedName>
</protein>
<keyword evidence="2" id="KW-1185">Reference proteome</keyword>
<reference evidence="1 2" key="1">
    <citation type="submission" date="2020-06" db="EMBL/GenBank/DDBJ databases">
        <authorList>
            <person name="Li R."/>
            <person name="Bekaert M."/>
        </authorList>
    </citation>
    <scope>NUCLEOTIDE SEQUENCE [LARGE SCALE GENOMIC DNA]</scope>
    <source>
        <strain evidence="2">wild</strain>
    </source>
</reference>